<sequence>MNNCRNWKKSRFVTEIEALGGVAHPSWNLSVLRQSYELTVARSQEGHTSLLTVTPNVTATQPTATEDIIQPTLEQEEAMTSPVTHASPSTTHACIENQNTQDGGAHNEIASATSALAKMVDVVHDLLKRTSKEENRPHDLMSAMQRTFGAATTPDVNSGYRGQTSLDANLGQPHISVKNLPKTDMISGTLRKQILEGKDVNLSSLLIPNFDLTAQSGIASTTYSSTLKDPKLTQDLSIEEFNLAFEKYKSIITSVFITREKDLNQYQRDINTFSRNYGPRFYLYHKMFSQKAAAGIQEHNTVGLWGEIDESLLNLVMHGIPTRACNICEEINHTTRFCPRNSPSLSTLVPTTKPDRQNFKNNNSIVNDKRGRSLVRHQGSTVCNNFNDAGCRYTEPECYYKHVCKTCFSTEHAMKNCITDKWNKFPTRSTKSKQNQQ</sequence>
<dbReference type="EMBL" id="JAZGQO010000009">
    <property type="protein sequence ID" value="KAK6178599.1"/>
    <property type="molecule type" value="Genomic_DNA"/>
</dbReference>
<name>A0AAN8JN25_PATCE</name>
<proteinExistence type="predicted"/>
<comment type="caution">
    <text evidence="1">The sequence shown here is derived from an EMBL/GenBank/DDBJ whole genome shotgun (WGS) entry which is preliminary data.</text>
</comment>
<reference evidence="1 2" key="1">
    <citation type="submission" date="2024-01" db="EMBL/GenBank/DDBJ databases">
        <title>The genome of the rayed Mediterranean limpet Patella caerulea (Linnaeus, 1758).</title>
        <authorList>
            <person name="Anh-Thu Weber A."/>
            <person name="Halstead-Nussloch G."/>
        </authorList>
    </citation>
    <scope>NUCLEOTIDE SEQUENCE [LARGE SCALE GENOMIC DNA]</scope>
    <source>
        <strain evidence="1">AATW-2023a</strain>
        <tissue evidence="1">Whole specimen</tissue>
    </source>
</reference>
<protein>
    <recommendedName>
        <fullName evidence="3">C3H1-type domain-containing protein</fullName>
    </recommendedName>
</protein>
<dbReference type="Proteomes" id="UP001347796">
    <property type="component" value="Unassembled WGS sequence"/>
</dbReference>
<evidence type="ECO:0000313" key="2">
    <source>
        <dbReference type="Proteomes" id="UP001347796"/>
    </source>
</evidence>
<gene>
    <name evidence="1" type="ORF">SNE40_013352</name>
</gene>
<accession>A0AAN8JN25</accession>
<evidence type="ECO:0008006" key="3">
    <source>
        <dbReference type="Google" id="ProtNLM"/>
    </source>
</evidence>
<dbReference type="AlphaFoldDB" id="A0AAN8JN25"/>
<organism evidence="1 2">
    <name type="scientific">Patella caerulea</name>
    <name type="common">Rayed Mediterranean limpet</name>
    <dbReference type="NCBI Taxonomy" id="87958"/>
    <lineage>
        <taxon>Eukaryota</taxon>
        <taxon>Metazoa</taxon>
        <taxon>Spiralia</taxon>
        <taxon>Lophotrochozoa</taxon>
        <taxon>Mollusca</taxon>
        <taxon>Gastropoda</taxon>
        <taxon>Patellogastropoda</taxon>
        <taxon>Patelloidea</taxon>
        <taxon>Patellidae</taxon>
        <taxon>Patella</taxon>
    </lineage>
</organism>
<keyword evidence="2" id="KW-1185">Reference proteome</keyword>
<evidence type="ECO:0000313" key="1">
    <source>
        <dbReference type="EMBL" id="KAK6178599.1"/>
    </source>
</evidence>